<proteinExistence type="predicted"/>
<dbReference type="Proteomes" id="UP000216215">
    <property type="component" value="Unassembled WGS sequence"/>
</dbReference>
<feature type="domain" description="Enoyl reductase (ER)" evidence="1">
    <location>
        <begin position="11"/>
        <end position="302"/>
    </location>
</feature>
<dbReference type="InterPro" id="IPR013154">
    <property type="entry name" value="ADH-like_N"/>
</dbReference>
<dbReference type="InterPro" id="IPR011032">
    <property type="entry name" value="GroES-like_sf"/>
</dbReference>
<dbReference type="PANTHER" id="PTHR43482">
    <property type="entry name" value="PROTEIN AST1-RELATED"/>
    <property type="match status" value="1"/>
</dbReference>
<dbReference type="Gene3D" id="3.90.180.10">
    <property type="entry name" value="Medium-chain alcohol dehydrogenases, catalytic domain"/>
    <property type="match status" value="1"/>
</dbReference>
<dbReference type="SMART" id="SM00829">
    <property type="entry name" value="PKS_ER"/>
    <property type="match status" value="1"/>
</dbReference>
<keyword evidence="3" id="KW-1185">Reference proteome</keyword>
<dbReference type="CDD" id="cd08270">
    <property type="entry name" value="MDR4"/>
    <property type="match status" value="1"/>
</dbReference>
<dbReference type="GO" id="GO:0016491">
    <property type="term" value="F:oxidoreductase activity"/>
    <property type="evidence" value="ECO:0007669"/>
    <property type="project" value="InterPro"/>
</dbReference>
<sequence length="306" mass="31468">MLALVTSPDSATGLRFAESEEPQPLANEALVSVHATSLNRGELRLLTIRPNGWIPGQDIVGVVERAAADGSGPAVGNRVAALVDQAGWAERVAVSTDRLAVLPDGVSFVSAATLPVAGTTALRTLRHGGDLAGQQILITGASGAVGRFQIQIARQQGASVTAIAAARHADDLRGLGAEQVVESIELAEGPFSLITESVGGESLAHAIERVTPGGIIVMFGSSSGELTSVGFRQFVPGHEGARLQTFAYYASGPGIGADIASLLALVAAGRLETRVALTVQWTDIAQTLDALRRRSISGKAVLTITG</sequence>
<dbReference type="InterPro" id="IPR052585">
    <property type="entry name" value="Lipid_raft_assoc_Zn_ADH"/>
</dbReference>
<dbReference type="AlphaFoldDB" id="A0AB36R2S6"/>
<evidence type="ECO:0000313" key="2">
    <source>
        <dbReference type="EMBL" id="PAP99045.1"/>
    </source>
</evidence>
<dbReference type="Pfam" id="PF13602">
    <property type="entry name" value="ADH_zinc_N_2"/>
    <property type="match status" value="1"/>
</dbReference>
<dbReference type="Pfam" id="PF08240">
    <property type="entry name" value="ADH_N"/>
    <property type="match status" value="1"/>
</dbReference>
<dbReference type="InterPro" id="IPR036291">
    <property type="entry name" value="NAD(P)-bd_dom_sf"/>
</dbReference>
<evidence type="ECO:0000259" key="1">
    <source>
        <dbReference type="SMART" id="SM00829"/>
    </source>
</evidence>
<dbReference type="RefSeq" id="WP_095488350.1">
    <property type="nucleotide sequence ID" value="NZ_CP088151.1"/>
</dbReference>
<evidence type="ECO:0000313" key="3">
    <source>
        <dbReference type="Proteomes" id="UP000216215"/>
    </source>
</evidence>
<dbReference type="SUPFAM" id="SSF51735">
    <property type="entry name" value="NAD(P)-binding Rossmann-fold domains"/>
    <property type="match status" value="1"/>
</dbReference>
<reference evidence="3" key="1">
    <citation type="submission" date="2017-08" db="EMBL/GenBank/DDBJ databases">
        <title>Mesorhizobium wenxinae sp. nov., a novel rhizobial species isolated from root nodules of chickpea (Cicer arietinum L.).</title>
        <authorList>
            <person name="Zhang J."/>
        </authorList>
    </citation>
    <scope>NUCLEOTIDE SEQUENCE [LARGE SCALE GENOMIC DNA]</scope>
    <source>
        <strain evidence="3">USDA 3392</strain>
    </source>
</reference>
<dbReference type="InterPro" id="IPR020843">
    <property type="entry name" value="ER"/>
</dbReference>
<comment type="caution">
    <text evidence="2">The sequence shown here is derived from an EMBL/GenBank/DDBJ whole genome shotgun (WGS) entry which is preliminary data.</text>
</comment>
<dbReference type="SUPFAM" id="SSF50129">
    <property type="entry name" value="GroES-like"/>
    <property type="match status" value="1"/>
</dbReference>
<protein>
    <submittedName>
        <fullName evidence="2">Oxidoreductase</fullName>
    </submittedName>
</protein>
<dbReference type="PANTHER" id="PTHR43482:SF1">
    <property type="entry name" value="PROTEIN AST1-RELATED"/>
    <property type="match status" value="1"/>
</dbReference>
<accession>A0AB36R2S6</accession>
<organism evidence="2 3">
    <name type="scientific">Mesorhizobium mediterraneum</name>
    <dbReference type="NCBI Taxonomy" id="43617"/>
    <lineage>
        <taxon>Bacteria</taxon>
        <taxon>Pseudomonadati</taxon>
        <taxon>Pseudomonadota</taxon>
        <taxon>Alphaproteobacteria</taxon>
        <taxon>Hyphomicrobiales</taxon>
        <taxon>Phyllobacteriaceae</taxon>
        <taxon>Mesorhizobium</taxon>
    </lineage>
</organism>
<dbReference type="EMBL" id="NPKI01000037">
    <property type="protein sequence ID" value="PAP99045.1"/>
    <property type="molecule type" value="Genomic_DNA"/>
</dbReference>
<gene>
    <name evidence="2" type="ORF">CIT25_27570</name>
</gene>
<dbReference type="Gene3D" id="3.40.50.720">
    <property type="entry name" value="NAD(P)-binding Rossmann-like Domain"/>
    <property type="match status" value="1"/>
</dbReference>
<name>A0AB36R2S6_9HYPH</name>